<gene>
    <name evidence="2" type="ORF">LCGC14_1318850</name>
</gene>
<protein>
    <submittedName>
        <fullName evidence="2">Uncharacterized protein</fullName>
    </submittedName>
</protein>
<dbReference type="EMBL" id="LAZR01007853">
    <property type="protein sequence ID" value="KKM82512.1"/>
    <property type="molecule type" value="Genomic_DNA"/>
</dbReference>
<reference evidence="2" key="1">
    <citation type="journal article" date="2015" name="Nature">
        <title>Complex archaea that bridge the gap between prokaryotes and eukaryotes.</title>
        <authorList>
            <person name="Spang A."/>
            <person name="Saw J.H."/>
            <person name="Jorgensen S.L."/>
            <person name="Zaremba-Niedzwiedzka K."/>
            <person name="Martijn J."/>
            <person name="Lind A.E."/>
            <person name="van Eijk R."/>
            <person name="Schleper C."/>
            <person name="Guy L."/>
            <person name="Ettema T.J."/>
        </authorList>
    </citation>
    <scope>NUCLEOTIDE SEQUENCE</scope>
</reference>
<dbReference type="AlphaFoldDB" id="A0A0F9NMF3"/>
<sequence length="159" mass="17095">MANPKLLQALITRLGGGTSTKPPGLSDVIPKPATKPVPMKGSIGPGPETFVEGAETLEEKGLNQFQRAFIEEAELDPTKPSMFDQPTQVFEDVPPIQPDIGIPRPQRPTTSIELRGRDARIEARGTNPPSEVDEAANKVFDQIQDLEDALPLPSSSSTS</sequence>
<feature type="region of interest" description="Disordered" evidence="1">
    <location>
        <begin position="78"/>
        <end position="110"/>
    </location>
</feature>
<comment type="caution">
    <text evidence="2">The sequence shown here is derived from an EMBL/GenBank/DDBJ whole genome shotgun (WGS) entry which is preliminary data.</text>
</comment>
<accession>A0A0F9NMF3</accession>
<proteinExistence type="predicted"/>
<feature type="region of interest" description="Disordered" evidence="1">
    <location>
        <begin position="14"/>
        <end position="47"/>
    </location>
</feature>
<evidence type="ECO:0000256" key="1">
    <source>
        <dbReference type="SAM" id="MobiDB-lite"/>
    </source>
</evidence>
<evidence type="ECO:0000313" key="2">
    <source>
        <dbReference type="EMBL" id="KKM82512.1"/>
    </source>
</evidence>
<name>A0A0F9NMF3_9ZZZZ</name>
<organism evidence="2">
    <name type="scientific">marine sediment metagenome</name>
    <dbReference type="NCBI Taxonomy" id="412755"/>
    <lineage>
        <taxon>unclassified sequences</taxon>
        <taxon>metagenomes</taxon>
        <taxon>ecological metagenomes</taxon>
    </lineage>
</organism>